<name>A0A1C7ECJ6_9BACL</name>
<dbReference type="Proteomes" id="UP000092650">
    <property type="component" value="Chromosome"/>
</dbReference>
<dbReference type="InterPro" id="IPR013096">
    <property type="entry name" value="Cupin_2"/>
</dbReference>
<accession>A0A1C7ECJ6</accession>
<dbReference type="Gene3D" id="2.60.120.10">
    <property type="entry name" value="Jelly Rolls"/>
    <property type="match status" value="1"/>
</dbReference>
<dbReference type="KEGG" id="ppla:BBI15_15105"/>
<dbReference type="AlphaFoldDB" id="A0A1C7ECJ6"/>
<dbReference type="EMBL" id="CP016539">
    <property type="protein sequence ID" value="ANU21411.1"/>
    <property type="molecule type" value="Genomic_DNA"/>
</dbReference>
<dbReference type="STRING" id="1038856.BBI15_15105"/>
<feature type="domain" description="Cupin type-2" evidence="2">
    <location>
        <begin position="36"/>
        <end position="106"/>
    </location>
</feature>
<evidence type="ECO:0000313" key="3">
    <source>
        <dbReference type="EMBL" id="ANU21411.1"/>
    </source>
</evidence>
<sequence length="109" mass="12058">MDIININELIQEGNQAYSMHTIFKEQKMDAQVKVGHVVIYPGQTVPLTGFSKHAENEYSVIVKGSIVTEIDGKKHRISAGQASFIPKGEEHIAVNDSEENCELVFVMVG</sequence>
<keyword evidence="4" id="KW-1185">Reference proteome</keyword>
<protein>
    <submittedName>
        <fullName evidence="3">Cupin</fullName>
    </submittedName>
</protein>
<organism evidence="3 4">
    <name type="scientific">Planococcus plakortidis</name>
    <dbReference type="NCBI Taxonomy" id="1038856"/>
    <lineage>
        <taxon>Bacteria</taxon>
        <taxon>Bacillati</taxon>
        <taxon>Bacillota</taxon>
        <taxon>Bacilli</taxon>
        <taxon>Bacillales</taxon>
        <taxon>Caryophanaceae</taxon>
        <taxon>Planococcus</taxon>
    </lineage>
</organism>
<evidence type="ECO:0000313" key="4">
    <source>
        <dbReference type="Proteomes" id="UP000092650"/>
    </source>
</evidence>
<dbReference type="InterPro" id="IPR014710">
    <property type="entry name" value="RmlC-like_jellyroll"/>
</dbReference>
<dbReference type="GO" id="GO:0046872">
    <property type="term" value="F:metal ion binding"/>
    <property type="evidence" value="ECO:0007669"/>
    <property type="project" value="UniProtKB-KW"/>
</dbReference>
<dbReference type="SUPFAM" id="SSF51182">
    <property type="entry name" value="RmlC-like cupins"/>
    <property type="match status" value="1"/>
</dbReference>
<evidence type="ECO:0000256" key="1">
    <source>
        <dbReference type="ARBA" id="ARBA00022723"/>
    </source>
</evidence>
<evidence type="ECO:0000259" key="2">
    <source>
        <dbReference type="Pfam" id="PF07883"/>
    </source>
</evidence>
<dbReference type="InterPro" id="IPR051610">
    <property type="entry name" value="GPI/OXD"/>
</dbReference>
<dbReference type="PANTHER" id="PTHR35848:SF6">
    <property type="entry name" value="CUPIN TYPE-2 DOMAIN-CONTAINING PROTEIN"/>
    <property type="match status" value="1"/>
</dbReference>
<dbReference type="OrthoDB" id="25744at2"/>
<dbReference type="Pfam" id="PF07883">
    <property type="entry name" value="Cupin_2"/>
    <property type="match status" value="1"/>
</dbReference>
<dbReference type="InterPro" id="IPR011051">
    <property type="entry name" value="RmlC_Cupin_sf"/>
</dbReference>
<dbReference type="RefSeq" id="WP_068872239.1">
    <property type="nucleotide sequence ID" value="NZ_CP016539.2"/>
</dbReference>
<proteinExistence type="predicted"/>
<reference evidence="3" key="1">
    <citation type="submission" date="2016-10" db="EMBL/GenBank/DDBJ databases">
        <authorList>
            <person name="See-Too W.S."/>
        </authorList>
    </citation>
    <scope>NUCLEOTIDE SEQUENCE [LARGE SCALE GENOMIC DNA]</scope>
    <source>
        <strain evidence="3">DSM 23997</strain>
    </source>
</reference>
<keyword evidence="1" id="KW-0479">Metal-binding</keyword>
<dbReference type="PANTHER" id="PTHR35848">
    <property type="entry name" value="OXALATE-BINDING PROTEIN"/>
    <property type="match status" value="1"/>
</dbReference>
<gene>
    <name evidence="3" type="ORF">BBI15_15105</name>
</gene>